<name>A0A1M7I8U4_9ACTN</name>
<reference evidence="2 3" key="1">
    <citation type="submission" date="2016-11" db="EMBL/GenBank/DDBJ databases">
        <authorList>
            <person name="Jaros S."/>
            <person name="Januszkiewicz K."/>
            <person name="Wedrychowicz H."/>
        </authorList>
    </citation>
    <scope>NUCLEOTIDE SEQUENCE [LARGE SCALE GENOMIC DNA]</scope>
    <source>
        <strain evidence="2 3">DSM 46144</strain>
    </source>
</reference>
<dbReference type="Pfam" id="PF01936">
    <property type="entry name" value="NYN"/>
    <property type="match status" value="1"/>
</dbReference>
<proteinExistence type="predicted"/>
<dbReference type="EMBL" id="FRCS01000001">
    <property type="protein sequence ID" value="SHM36983.1"/>
    <property type="molecule type" value="Genomic_DNA"/>
</dbReference>
<dbReference type="AlphaFoldDB" id="A0A1M7I8U4"/>
<dbReference type="STRING" id="134849.SAMN05443668_101423"/>
<dbReference type="OrthoDB" id="9809421at2"/>
<evidence type="ECO:0000259" key="1">
    <source>
        <dbReference type="Pfam" id="PF01936"/>
    </source>
</evidence>
<dbReference type="GO" id="GO:0004540">
    <property type="term" value="F:RNA nuclease activity"/>
    <property type="evidence" value="ECO:0007669"/>
    <property type="project" value="InterPro"/>
</dbReference>
<organism evidence="2 3">
    <name type="scientific">Cryptosporangium aurantiacum</name>
    <dbReference type="NCBI Taxonomy" id="134849"/>
    <lineage>
        <taxon>Bacteria</taxon>
        <taxon>Bacillati</taxon>
        <taxon>Actinomycetota</taxon>
        <taxon>Actinomycetes</taxon>
        <taxon>Cryptosporangiales</taxon>
        <taxon>Cryptosporangiaceae</taxon>
        <taxon>Cryptosporangium</taxon>
    </lineage>
</organism>
<feature type="domain" description="NYN" evidence="1">
    <location>
        <begin position="2"/>
        <end position="188"/>
    </location>
</feature>
<sequence length="244" mass="26837">MRVGVYIDGYNLYYGGRGLMGGRGKPGWRWLDLRQLSAALVQHRSGWPSARIERVVYCTAREAGDSNAERQRNQDVYLRALTAAHAVDMIEYGTYVNRVAYCPLATRGSRGQPVLTTPDWPVKLRDSNGVEVADARFLVSVAKREEKGSDVNVASHLLLDQFEQRVDAAVVISNDSDLAFPITSSRERLPVGVVNPTRSYTAGALSGSPVAGVGGHWWYRLRPADLTAAQLPDRIGPITKPTGW</sequence>
<evidence type="ECO:0000313" key="2">
    <source>
        <dbReference type="EMBL" id="SHM36983.1"/>
    </source>
</evidence>
<dbReference type="RefSeq" id="WP_073250842.1">
    <property type="nucleotide sequence ID" value="NZ_FRCS01000001.1"/>
</dbReference>
<protein>
    <submittedName>
        <fullName evidence="2">NYN domain-containing protein</fullName>
    </submittedName>
</protein>
<evidence type="ECO:0000313" key="3">
    <source>
        <dbReference type="Proteomes" id="UP000184440"/>
    </source>
</evidence>
<gene>
    <name evidence="2" type="ORF">SAMN05443668_101423</name>
</gene>
<dbReference type="InterPro" id="IPR021139">
    <property type="entry name" value="NYN"/>
</dbReference>
<accession>A0A1M7I8U4</accession>
<dbReference type="Proteomes" id="UP000184440">
    <property type="component" value="Unassembled WGS sequence"/>
</dbReference>
<keyword evidence="3" id="KW-1185">Reference proteome</keyword>
<dbReference type="Gene3D" id="3.40.50.1010">
    <property type="entry name" value="5'-nuclease"/>
    <property type="match status" value="1"/>
</dbReference>